<feature type="compositionally biased region" description="Basic residues" evidence="1">
    <location>
        <begin position="26"/>
        <end position="62"/>
    </location>
</feature>
<dbReference type="SUPFAM" id="SSF57756">
    <property type="entry name" value="Retrovirus zinc finger-like domains"/>
    <property type="match status" value="1"/>
</dbReference>
<gene>
    <name evidence="3" type="ORF">EEDITHA_LOCUS13820</name>
</gene>
<keyword evidence="4" id="KW-1185">Reference proteome</keyword>
<feature type="domain" description="CCHC-type" evidence="2">
    <location>
        <begin position="373"/>
        <end position="389"/>
    </location>
</feature>
<dbReference type="GO" id="GO:0003676">
    <property type="term" value="F:nucleic acid binding"/>
    <property type="evidence" value="ECO:0007669"/>
    <property type="project" value="InterPro"/>
</dbReference>
<feature type="compositionally biased region" description="Basic residues" evidence="1">
    <location>
        <begin position="101"/>
        <end position="115"/>
    </location>
</feature>
<sequence length="401" mass="46530">MPSERSENRRTSTERHFSVVLGGYSRRSRSRTRARRSTGHRSPAAHRTNRRGSERRRTRKSPPRIELQARSRSRSVVISPLQRHRSRTPPTNMRGHDPKSKSRYRSHSKQNRHRLQTPCRKSSSRSRSPVRRYEQAQPVNVVNNELLECIKESLQSISSINPQSKERFTNNNVVPEFDPKSKNQTIDSWLNKVKECSEIYGWDSKQTAHYALPKLVGTAKKWYEGQPSVLLTWDEWVTKLKSAFPSYENYGHLLTEMLGKRAKFGDDLEEYYYDKLIALNRCGIVGSNAVDCIVYGIDDRSVRYGAEAVRFEDADKLLGYLRGVKHERLDKYNKKPVRSVVENSRKPMSRVLKCFNCHETGHLVPGCKKPIVKCQKCKRFGHDNPECNRSVWVDKTEVKTL</sequence>
<feature type="region of interest" description="Disordered" evidence="1">
    <location>
        <begin position="1"/>
        <end position="136"/>
    </location>
</feature>
<proteinExistence type="predicted"/>
<dbReference type="Proteomes" id="UP001153954">
    <property type="component" value="Unassembled WGS sequence"/>
</dbReference>
<evidence type="ECO:0000313" key="4">
    <source>
        <dbReference type="Proteomes" id="UP001153954"/>
    </source>
</evidence>
<evidence type="ECO:0000313" key="3">
    <source>
        <dbReference type="EMBL" id="CAH2098734.1"/>
    </source>
</evidence>
<feature type="compositionally biased region" description="Basic and acidic residues" evidence="1">
    <location>
        <begin position="1"/>
        <end position="17"/>
    </location>
</feature>
<comment type="caution">
    <text evidence="3">The sequence shown here is derived from an EMBL/GenBank/DDBJ whole genome shotgun (WGS) entry which is preliminary data.</text>
</comment>
<reference evidence="3" key="1">
    <citation type="submission" date="2022-03" db="EMBL/GenBank/DDBJ databases">
        <authorList>
            <person name="Tunstrom K."/>
        </authorList>
    </citation>
    <scope>NUCLEOTIDE SEQUENCE</scope>
</reference>
<dbReference type="InterPro" id="IPR036875">
    <property type="entry name" value="Znf_CCHC_sf"/>
</dbReference>
<evidence type="ECO:0000259" key="2">
    <source>
        <dbReference type="SMART" id="SM00343"/>
    </source>
</evidence>
<protein>
    <recommendedName>
        <fullName evidence="2">CCHC-type domain-containing protein</fullName>
    </recommendedName>
</protein>
<dbReference type="SMART" id="SM00343">
    <property type="entry name" value="ZnF_C2HC"/>
    <property type="match status" value="2"/>
</dbReference>
<organism evidence="3 4">
    <name type="scientific">Euphydryas editha</name>
    <name type="common">Edith's checkerspot</name>
    <dbReference type="NCBI Taxonomy" id="104508"/>
    <lineage>
        <taxon>Eukaryota</taxon>
        <taxon>Metazoa</taxon>
        <taxon>Ecdysozoa</taxon>
        <taxon>Arthropoda</taxon>
        <taxon>Hexapoda</taxon>
        <taxon>Insecta</taxon>
        <taxon>Pterygota</taxon>
        <taxon>Neoptera</taxon>
        <taxon>Endopterygota</taxon>
        <taxon>Lepidoptera</taxon>
        <taxon>Glossata</taxon>
        <taxon>Ditrysia</taxon>
        <taxon>Papilionoidea</taxon>
        <taxon>Nymphalidae</taxon>
        <taxon>Nymphalinae</taxon>
        <taxon>Euphydryas</taxon>
    </lineage>
</organism>
<dbReference type="InterPro" id="IPR001878">
    <property type="entry name" value="Znf_CCHC"/>
</dbReference>
<dbReference type="Gene3D" id="4.10.60.10">
    <property type="entry name" value="Zinc finger, CCHC-type"/>
    <property type="match status" value="1"/>
</dbReference>
<dbReference type="GO" id="GO:0008270">
    <property type="term" value="F:zinc ion binding"/>
    <property type="evidence" value="ECO:0007669"/>
    <property type="project" value="InterPro"/>
</dbReference>
<accession>A0AAU9UG60</accession>
<dbReference type="EMBL" id="CAKOGL010000020">
    <property type="protein sequence ID" value="CAH2098734.1"/>
    <property type="molecule type" value="Genomic_DNA"/>
</dbReference>
<evidence type="ECO:0000256" key="1">
    <source>
        <dbReference type="SAM" id="MobiDB-lite"/>
    </source>
</evidence>
<feature type="domain" description="CCHC-type" evidence="2">
    <location>
        <begin position="353"/>
        <end position="369"/>
    </location>
</feature>
<dbReference type="AlphaFoldDB" id="A0AAU9UG60"/>
<name>A0AAU9UG60_EUPED</name>